<dbReference type="EMBL" id="CP026246">
    <property type="protein sequence ID" value="AWP00428.1"/>
    <property type="molecule type" value="Genomic_DNA"/>
</dbReference>
<dbReference type="Proteomes" id="UP000246464">
    <property type="component" value="Chromosome 4"/>
</dbReference>
<evidence type="ECO:0000313" key="1">
    <source>
        <dbReference type="EMBL" id="AWP00428.1"/>
    </source>
</evidence>
<evidence type="ECO:0000313" key="2">
    <source>
        <dbReference type="Proteomes" id="UP000246464"/>
    </source>
</evidence>
<accession>A0A2U9B911</accession>
<proteinExistence type="predicted"/>
<protein>
    <submittedName>
        <fullName evidence="1">Uncharacterized protein</fullName>
    </submittedName>
</protein>
<organism evidence="1 2">
    <name type="scientific">Scophthalmus maximus</name>
    <name type="common">Turbot</name>
    <name type="synonym">Psetta maxima</name>
    <dbReference type="NCBI Taxonomy" id="52904"/>
    <lineage>
        <taxon>Eukaryota</taxon>
        <taxon>Metazoa</taxon>
        <taxon>Chordata</taxon>
        <taxon>Craniata</taxon>
        <taxon>Vertebrata</taxon>
        <taxon>Euteleostomi</taxon>
        <taxon>Actinopterygii</taxon>
        <taxon>Neopterygii</taxon>
        <taxon>Teleostei</taxon>
        <taxon>Neoteleostei</taxon>
        <taxon>Acanthomorphata</taxon>
        <taxon>Carangaria</taxon>
        <taxon>Pleuronectiformes</taxon>
        <taxon>Pleuronectoidei</taxon>
        <taxon>Scophthalmidae</taxon>
        <taxon>Scophthalmus</taxon>
    </lineage>
</organism>
<gene>
    <name evidence="1" type="ORF">SMAX5B_004280</name>
</gene>
<dbReference type="AlphaFoldDB" id="A0A2U9B911"/>
<reference evidence="1 2" key="1">
    <citation type="submission" date="2017-12" db="EMBL/GenBank/DDBJ databases">
        <title>Integrating genomic resources of turbot (Scophthalmus maximus) in depth evaluation of genetic and physical mapping variation across individuals.</title>
        <authorList>
            <person name="Martinez P."/>
        </authorList>
    </citation>
    <scope>NUCLEOTIDE SEQUENCE [LARGE SCALE GENOMIC DNA]</scope>
</reference>
<name>A0A2U9B911_SCOMX</name>
<sequence>MGRGGLEPRRSVVRPPTAEGFIEKESFIFTDPECEGEAGGRPTLALSVCRFKVRSTGQTQDC</sequence>
<keyword evidence="2" id="KW-1185">Reference proteome</keyword>